<organism evidence="2 3">
    <name type="scientific">Knufia peltigerae</name>
    <dbReference type="NCBI Taxonomy" id="1002370"/>
    <lineage>
        <taxon>Eukaryota</taxon>
        <taxon>Fungi</taxon>
        <taxon>Dikarya</taxon>
        <taxon>Ascomycota</taxon>
        <taxon>Pezizomycotina</taxon>
        <taxon>Eurotiomycetes</taxon>
        <taxon>Chaetothyriomycetidae</taxon>
        <taxon>Chaetothyriales</taxon>
        <taxon>Trichomeriaceae</taxon>
        <taxon>Knufia</taxon>
    </lineage>
</organism>
<comment type="caution">
    <text evidence="2">The sequence shown here is derived from an EMBL/GenBank/DDBJ whole genome shotgun (WGS) entry which is preliminary data.</text>
</comment>
<sequence length="247" mass="27539">MNDCCLRGFKWDSQPIGKESTLAGRGCYVTGSNAHAAILLIHDVFGWTFPNVRLLADHYAEEVGATVYVPDFFGGDVLPADIILAGPEHWGPLDLPGFFQKNSKEARTPEIFECAKVLRDKCKRLGAIGYCFGGWGVFRLGAKEHKGLVDAISTAHPSYLTEEEISAVAVPVQICSPEHDWLYTEELKAFSNKIIPTLGIPYDYQFFPRLNHGFAVKGDPKEPEEREGMARAKNAAVIWFRQWLHAN</sequence>
<dbReference type="SUPFAM" id="SSF53474">
    <property type="entry name" value="alpha/beta-Hydrolases"/>
    <property type="match status" value="1"/>
</dbReference>
<dbReference type="Proteomes" id="UP001172681">
    <property type="component" value="Unassembled WGS sequence"/>
</dbReference>
<dbReference type="AlphaFoldDB" id="A0AA38Y320"/>
<evidence type="ECO:0000313" key="2">
    <source>
        <dbReference type="EMBL" id="KAJ9632944.1"/>
    </source>
</evidence>
<dbReference type="GO" id="GO:0016787">
    <property type="term" value="F:hydrolase activity"/>
    <property type="evidence" value="ECO:0007669"/>
    <property type="project" value="InterPro"/>
</dbReference>
<dbReference type="EMBL" id="JAPDRN010000051">
    <property type="protein sequence ID" value="KAJ9632944.1"/>
    <property type="molecule type" value="Genomic_DNA"/>
</dbReference>
<evidence type="ECO:0000313" key="3">
    <source>
        <dbReference type="Proteomes" id="UP001172681"/>
    </source>
</evidence>
<dbReference type="PANTHER" id="PTHR17630:SF55">
    <property type="entry name" value="DIENELACTONE HYDROLASE FAMILY PROTEIN (AFU_ORTHOLOGUE AFUA_1G01900)"/>
    <property type="match status" value="1"/>
</dbReference>
<dbReference type="InterPro" id="IPR002925">
    <property type="entry name" value="Dienelactn_hydro"/>
</dbReference>
<protein>
    <recommendedName>
        <fullName evidence="1">Dienelactone hydrolase domain-containing protein</fullName>
    </recommendedName>
</protein>
<keyword evidence="3" id="KW-1185">Reference proteome</keyword>
<gene>
    <name evidence="2" type="ORF">H2204_007512</name>
</gene>
<dbReference type="Gene3D" id="3.40.50.1820">
    <property type="entry name" value="alpha/beta hydrolase"/>
    <property type="match status" value="1"/>
</dbReference>
<dbReference type="PANTHER" id="PTHR17630">
    <property type="entry name" value="DIENELACTONE HYDROLASE"/>
    <property type="match status" value="1"/>
</dbReference>
<dbReference type="InterPro" id="IPR029058">
    <property type="entry name" value="AB_hydrolase_fold"/>
</dbReference>
<reference evidence="2" key="1">
    <citation type="submission" date="2022-10" db="EMBL/GenBank/DDBJ databases">
        <title>Culturing micro-colonial fungi from biological soil crusts in the Mojave desert and describing Neophaeococcomyces mojavensis, and introducing the new genera and species Taxawa tesnikishii.</title>
        <authorList>
            <person name="Kurbessoian T."/>
            <person name="Stajich J.E."/>
        </authorList>
    </citation>
    <scope>NUCLEOTIDE SEQUENCE</scope>
    <source>
        <strain evidence="2">TK_35</strain>
    </source>
</reference>
<feature type="domain" description="Dienelactone hydrolase" evidence="1">
    <location>
        <begin position="32"/>
        <end position="243"/>
    </location>
</feature>
<accession>A0AA38Y320</accession>
<evidence type="ECO:0000259" key="1">
    <source>
        <dbReference type="Pfam" id="PF01738"/>
    </source>
</evidence>
<proteinExistence type="predicted"/>
<dbReference type="Pfam" id="PF01738">
    <property type="entry name" value="DLH"/>
    <property type="match status" value="1"/>
</dbReference>
<name>A0AA38Y320_9EURO</name>